<dbReference type="InterPro" id="IPR036770">
    <property type="entry name" value="Ankyrin_rpt-contain_sf"/>
</dbReference>
<dbReference type="Pfam" id="PF12796">
    <property type="entry name" value="Ank_2"/>
    <property type="match status" value="2"/>
</dbReference>
<evidence type="ECO:0000313" key="6">
    <source>
        <dbReference type="Proteomes" id="UP001215151"/>
    </source>
</evidence>
<feature type="repeat" description="ANK" evidence="3">
    <location>
        <begin position="1531"/>
        <end position="1557"/>
    </location>
</feature>
<dbReference type="SMART" id="SM00248">
    <property type="entry name" value="ANK"/>
    <property type="match status" value="9"/>
</dbReference>
<feature type="region of interest" description="Disordered" evidence="4">
    <location>
        <begin position="1143"/>
        <end position="1164"/>
    </location>
</feature>
<evidence type="ECO:0000256" key="3">
    <source>
        <dbReference type="PROSITE-ProRule" id="PRU00023"/>
    </source>
</evidence>
<feature type="region of interest" description="Disordered" evidence="4">
    <location>
        <begin position="600"/>
        <end position="675"/>
    </location>
</feature>
<feature type="compositionally biased region" description="Basic and acidic residues" evidence="4">
    <location>
        <begin position="600"/>
        <end position="609"/>
    </location>
</feature>
<organism evidence="5 6">
    <name type="scientific">Trametes cubensis</name>
    <dbReference type="NCBI Taxonomy" id="1111947"/>
    <lineage>
        <taxon>Eukaryota</taxon>
        <taxon>Fungi</taxon>
        <taxon>Dikarya</taxon>
        <taxon>Basidiomycota</taxon>
        <taxon>Agaricomycotina</taxon>
        <taxon>Agaricomycetes</taxon>
        <taxon>Polyporales</taxon>
        <taxon>Polyporaceae</taxon>
        <taxon>Trametes</taxon>
    </lineage>
</organism>
<evidence type="ECO:0000256" key="1">
    <source>
        <dbReference type="ARBA" id="ARBA00022737"/>
    </source>
</evidence>
<accession>A0AAD7X5R6</accession>
<sequence>MPQTPEAQAFLERIAQLPQGPGVTDALLEALQPSLIDEAELRKLFATDKSHARLADPYVGLVDIFDAPDDVRTTRTRVIASEDDLSAQYIFPLSEKQRRKDGDPAMVSSIEDFKKNWAIFSEGSLSQLTDWSNVVVAGGSIQACLTPLPDSAKTSKRAMRKYFHNNAFPTSDVDVFLYGLTPEQAEAKMQVIYEAVRDSVPWDVTCVRTKHTVSIHSQYPYRSVQIVLRLYSSPAEILAGFDVDAPCCLFDGQRVWANPRAIVAMMRQCNTVDMTRRSPSYEVRLAKYSARGFEVHVPNLRREDVDPTIFERSITRIQGLARLLVLERFTNPDTRVRYLTDRRNLRARPQIDVDLGLRRRKMKGDLKADADIGGLEMNDYDVQSLHVPYGPGWDARRIDKLVYQTDLGMNSPFNPKNKDRRLHRHPAFFGTMQECLEDCCEFCPEPKDNEEKELQQKEDESYVRGRVEFIEEDPGRQSISGSFNPIDEGEWSEQAYMGQTEKLFNAIVAGDRPAVAQVLSQEGTDIDRRDHVGRTPLQFAIMSKETDIACDLIDAGARMTSRLVDGRTALHLAAQLDLSAVLRKLLERSAVNAEKAEEEAAAKKAKGNDVMDVDDGDDEDDEASEDDHDGDGDDDGDDEDSSEDDWSSEDGGRRKKTKDDKSQKQDIAQIPEDEEDVPDVFDVNLPDWDYAFTPLHYAVAFASLSALDQLLVAGADPKLVLTPDNRRVTYFHPLTLTLFIRDIDAACEVAKKLIAHGAVSSQADEDLVTIFHQVVCARKPALVDTFLRHDPNAKAVLDVPRVERNTETTFPVVSAIGKGSHSTLAVLLAYGAKYVYSEEDWSRARELRKDKWNQWNASWKSMIMHPVEVALAQLDDVASLLVNIGAEYNIGNRDSNWDGSQTNMAILDYVRSVIPALREDAATLLSRAEEESDVAGYRKIAALPGWKGARGQHLLKLAEMKPDYKSSQDEYAERSKKLLEAAEYFQKAEELLVSKGAKTWKELYPDSEVSQPSRLYYQSAMYSLGHRRSPLAYFKMTGNYSNEEVPAHLVGLYDELFEACYSGDKAKIEELCLPKDGKATSDGKLLQITCRFGSKYGLTPLSMALYNRHWDAARLILAIAVAQYKSPEDKPTKFIVSRNLTLEDDDSEGGSECDSDEEMDEDDERKPINFVDIAQRPSQVQTDVPPSKLLDFTDGFECPKTEKEVAGPPLFKAVMDDDFESFVQIADLYKALPTPHELPEKVFDWIVRYDRPAMLDEVIRRTGTGIELPQLHEEEEEASGATPKTLPPKTYLGLNVHGKKRKDLAQKGDPNAPTSSERSDPPLLWKAAHDGAVGIIEYLATERPIAAYDYYLSTHSDERAQALRRNRSRITQSLGWAPNELNETVITGAVIGDRIDIIEMLAKVRPTEAQSALMARIHYSGMNNILVAVNTGCSPAMFDYLMSKGVSPTDTDMRGRNIYHYLAGFNTDKHYTLLEHVLSKLPADVTAHLLLQQSKGALKTPLHVAVKRNSLRAIPVLLRTGAPVFTIRNQDGSTPLHVAIRNGYSEIARLVADAGPDEALYMEDGVGNTPLELSIQRWLQSKTSSHRWGTVPGVQMLSGNLRSYTGRRFASQEEVVLLKDMINRLFENGRLRNGTKLAMELVAFADKMELEVRNRPAPETAEEKPAKTDVDDAEKTFVCISDAISARRGRRALVHLIDVHRSVRNGLERVARERAQNQGKDDDMEVEVAEDKIGRAKERSAAQYWWSAPCVLSSVFNTDTS</sequence>
<dbReference type="Gene3D" id="1.25.40.20">
    <property type="entry name" value="Ankyrin repeat-containing domain"/>
    <property type="match status" value="3"/>
</dbReference>
<keyword evidence="6" id="KW-1185">Reference proteome</keyword>
<dbReference type="PANTHER" id="PTHR24198">
    <property type="entry name" value="ANKYRIN REPEAT AND PROTEIN KINASE DOMAIN-CONTAINING PROTEIN"/>
    <property type="match status" value="1"/>
</dbReference>
<gene>
    <name evidence="5" type="ORF">ONZ51_g9317</name>
</gene>
<evidence type="ECO:0008006" key="7">
    <source>
        <dbReference type="Google" id="ProtNLM"/>
    </source>
</evidence>
<feature type="region of interest" description="Disordered" evidence="4">
    <location>
        <begin position="1302"/>
        <end position="1323"/>
    </location>
</feature>
<dbReference type="Proteomes" id="UP001215151">
    <property type="component" value="Unassembled WGS sequence"/>
</dbReference>
<dbReference type="PANTHER" id="PTHR24198:SF165">
    <property type="entry name" value="ANKYRIN REPEAT-CONTAINING PROTEIN-RELATED"/>
    <property type="match status" value="1"/>
</dbReference>
<feature type="region of interest" description="Disordered" evidence="4">
    <location>
        <begin position="1271"/>
        <end position="1290"/>
    </location>
</feature>
<keyword evidence="2 3" id="KW-0040">ANK repeat</keyword>
<dbReference type="SUPFAM" id="SSF48403">
    <property type="entry name" value="Ankyrin repeat"/>
    <property type="match status" value="2"/>
</dbReference>
<dbReference type="PROSITE" id="PS50088">
    <property type="entry name" value="ANK_REPEAT"/>
    <property type="match status" value="4"/>
</dbReference>
<dbReference type="InterPro" id="IPR002110">
    <property type="entry name" value="Ankyrin_rpt"/>
</dbReference>
<dbReference type="EMBL" id="JAPEVG010000313">
    <property type="protein sequence ID" value="KAJ8468951.1"/>
    <property type="molecule type" value="Genomic_DNA"/>
</dbReference>
<evidence type="ECO:0000256" key="4">
    <source>
        <dbReference type="SAM" id="MobiDB-lite"/>
    </source>
</evidence>
<feature type="compositionally biased region" description="Acidic residues" evidence="4">
    <location>
        <begin position="611"/>
        <end position="648"/>
    </location>
</feature>
<feature type="repeat" description="ANK" evidence="3">
    <location>
        <begin position="1497"/>
        <end position="1529"/>
    </location>
</feature>
<evidence type="ECO:0000256" key="2">
    <source>
        <dbReference type="ARBA" id="ARBA00023043"/>
    </source>
</evidence>
<dbReference type="PROSITE" id="PS50297">
    <property type="entry name" value="ANK_REP_REGION"/>
    <property type="match status" value="4"/>
</dbReference>
<feature type="repeat" description="ANK" evidence="3">
    <location>
        <begin position="565"/>
        <end position="590"/>
    </location>
</feature>
<proteinExistence type="predicted"/>
<protein>
    <recommendedName>
        <fullName evidence="7">Ankyrin repeat protein</fullName>
    </recommendedName>
</protein>
<reference evidence="5" key="1">
    <citation type="submission" date="2022-11" db="EMBL/GenBank/DDBJ databases">
        <title>Genome Sequence of Cubamyces cubensis.</title>
        <authorList>
            <person name="Buettner E."/>
        </authorList>
    </citation>
    <scope>NUCLEOTIDE SEQUENCE</scope>
    <source>
        <strain evidence="5">MPL-01</strain>
    </source>
</reference>
<comment type="caution">
    <text evidence="5">The sequence shown here is derived from an EMBL/GenBank/DDBJ whole genome shotgun (WGS) entry which is preliminary data.</text>
</comment>
<name>A0AAD7X5R6_9APHY</name>
<feature type="repeat" description="ANK" evidence="3">
    <location>
        <begin position="690"/>
        <end position="722"/>
    </location>
</feature>
<keyword evidence="1" id="KW-0677">Repeat</keyword>
<feature type="compositionally biased region" description="Acidic residues" evidence="4">
    <location>
        <begin position="1143"/>
        <end position="1163"/>
    </location>
</feature>
<evidence type="ECO:0000313" key="5">
    <source>
        <dbReference type="EMBL" id="KAJ8468951.1"/>
    </source>
</evidence>